<keyword evidence="4" id="KW-1185">Reference proteome</keyword>
<gene>
    <name evidence="3" type="ORF">GIB67_022438</name>
</gene>
<dbReference type="SUPFAM" id="SSF81606">
    <property type="entry name" value="PP2C-like"/>
    <property type="match status" value="1"/>
</dbReference>
<dbReference type="Pfam" id="PF00481">
    <property type="entry name" value="PP2C"/>
    <property type="match status" value="1"/>
</dbReference>
<proteinExistence type="predicted"/>
<evidence type="ECO:0000259" key="2">
    <source>
        <dbReference type="PROSITE" id="PS51746"/>
    </source>
</evidence>
<protein>
    <recommendedName>
        <fullName evidence="2">PPM-type phosphatase domain-containing protein</fullName>
    </recommendedName>
</protein>
<name>A0A7J7MUJ8_9MAGN</name>
<dbReference type="EMBL" id="JACGCM010001226">
    <property type="protein sequence ID" value="KAF6158358.1"/>
    <property type="molecule type" value="Genomic_DNA"/>
</dbReference>
<organism evidence="3 4">
    <name type="scientific">Kingdonia uniflora</name>
    <dbReference type="NCBI Taxonomy" id="39325"/>
    <lineage>
        <taxon>Eukaryota</taxon>
        <taxon>Viridiplantae</taxon>
        <taxon>Streptophyta</taxon>
        <taxon>Embryophyta</taxon>
        <taxon>Tracheophyta</taxon>
        <taxon>Spermatophyta</taxon>
        <taxon>Magnoliopsida</taxon>
        <taxon>Ranunculales</taxon>
        <taxon>Circaeasteraceae</taxon>
        <taxon>Kingdonia</taxon>
    </lineage>
</organism>
<dbReference type="PROSITE" id="PS51746">
    <property type="entry name" value="PPM_2"/>
    <property type="match status" value="1"/>
</dbReference>
<dbReference type="AlphaFoldDB" id="A0A7J7MUJ8"/>
<feature type="region of interest" description="Disordered" evidence="1">
    <location>
        <begin position="1"/>
        <end position="66"/>
    </location>
</feature>
<evidence type="ECO:0000256" key="1">
    <source>
        <dbReference type="SAM" id="MobiDB-lite"/>
    </source>
</evidence>
<feature type="domain" description="PPM-type phosphatase" evidence="2">
    <location>
        <begin position="75"/>
        <end position="161"/>
    </location>
</feature>
<dbReference type="OrthoDB" id="10264738at2759"/>
<reference evidence="3 4" key="1">
    <citation type="journal article" date="2020" name="IScience">
        <title>Genome Sequencing of the Endangered Kingdonia uniflora (Circaeasteraceae, Ranunculales) Reveals Potential Mechanisms of Evolutionary Specialization.</title>
        <authorList>
            <person name="Sun Y."/>
            <person name="Deng T."/>
            <person name="Zhang A."/>
            <person name="Moore M.J."/>
            <person name="Landis J.B."/>
            <person name="Lin N."/>
            <person name="Zhang H."/>
            <person name="Zhang X."/>
            <person name="Huang J."/>
            <person name="Zhang X."/>
            <person name="Sun H."/>
            <person name="Wang H."/>
        </authorList>
    </citation>
    <scope>NUCLEOTIDE SEQUENCE [LARGE SCALE GENOMIC DNA]</scope>
    <source>
        <strain evidence="3">TB1705</strain>
        <tissue evidence="3">Leaf</tissue>
    </source>
</reference>
<feature type="compositionally biased region" description="Polar residues" evidence="1">
    <location>
        <begin position="49"/>
        <end position="65"/>
    </location>
</feature>
<evidence type="ECO:0000313" key="4">
    <source>
        <dbReference type="Proteomes" id="UP000541444"/>
    </source>
</evidence>
<dbReference type="Proteomes" id="UP000541444">
    <property type="component" value="Unassembled WGS sequence"/>
</dbReference>
<evidence type="ECO:0000313" key="3">
    <source>
        <dbReference type="EMBL" id="KAF6158358.1"/>
    </source>
</evidence>
<accession>A0A7J7MUJ8</accession>
<comment type="caution">
    <text evidence="3">The sequence shown here is derived from an EMBL/GenBank/DDBJ whole genome shotgun (WGS) entry which is preliminary data.</text>
</comment>
<dbReference type="InterPro" id="IPR001932">
    <property type="entry name" value="PPM-type_phosphatase-like_dom"/>
</dbReference>
<sequence length="161" mass="17580">MSHKREGDFDNTHLISKKSKPSNDKPIGELSDNSQTNHQSHLIGEKSQIETSNLAPDVQPSSVDTNKGDLHCIIEADAAEDKGSRHTMEDRWVVLEDASLGFPGNLRCSHFAIYDGHGGRLAAEFAQKHLHANVCSAGLPRELMDVKAAKKAILDGMIKLS</sequence>
<feature type="compositionally biased region" description="Basic and acidic residues" evidence="1">
    <location>
        <begin position="1"/>
        <end position="11"/>
    </location>
</feature>
<dbReference type="InterPro" id="IPR036457">
    <property type="entry name" value="PPM-type-like_dom_sf"/>
</dbReference>
<feature type="compositionally biased region" description="Polar residues" evidence="1">
    <location>
        <begin position="31"/>
        <end position="40"/>
    </location>
</feature>
<dbReference type="Gene3D" id="3.60.40.10">
    <property type="entry name" value="PPM-type phosphatase domain"/>
    <property type="match status" value="1"/>
</dbReference>